<dbReference type="Proteomes" id="UP000198841">
    <property type="component" value="Unassembled WGS sequence"/>
</dbReference>
<proteinExistence type="predicted"/>
<sequence>MEGNEIIIGRNADGNVIINNTEHGDLTLISYEIIPSSYNDMINMKESGRINVKLHNVITKEIGKIFQLELTIANHTHHEAFLLVKGGWIPCSLMKEKTLLLADRNIISEIKSRYFINEKKIQGDLDYFDAVFLSRDDLTIDITLWVLESNERKIPSVATMNNQCKYAKEVISRALPEVEIAEYPDGNNYYHNASAYISTYLLRRANYLLEVAPSLNKQFTEKTRSKATHEVFELAKKHGLKNSDIVVILAFLRINMSDGKNGDRKNTAKKVLKDSQNYSAEDAYNTASDLGALEWLINLIRHHEKSGSSYNVAIITKDIGLAELGVLMLNEKDASNNNGEISIKSSLPMGIFSDSLEALMLIKKYL</sequence>
<organism evidence="1 2">
    <name type="scientific">Candidatus Pantoea symbiotica</name>
    <dbReference type="NCBI Taxonomy" id="1884370"/>
    <lineage>
        <taxon>Bacteria</taxon>
        <taxon>Pseudomonadati</taxon>
        <taxon>Pseudomonadota</taxon>
        <taxon>Gammaproteobacteria</taxon>
        <taxon>Enterobacterales</taxon>
        <taxon>Erwiniaceae</taxon>
        <taxon>Pantoea</taxon>
    </lineage>
</organism>
<dbReference type="EMBL" id="FOSD01000003">
    <property type="protein sequence ID" value="SFJ91762.1"/>
    <property type="molecule type" value="Genomic_DNA"/>
</dbReference>
<comment type="caution">
    <text evidence="1">The sequence shown here is derived from an EMBL/GenBank/DDBJ whole genome shotgun (WGS) entry which is preliminary data.</text>
</comment>
<protein>
    <submittedName>
        <fullName evidence="1">Uncharacterized protein</fullName>
    </submittedName>
</protein>
<keyword evidence="2" id="KW-1185">Reference proteome</keyword>
<gene>
    <name evidence="1" type="ORF">SAMN05518863_103311</name>
</gene>
<name>A0A1I3V9B7_9GAMM</name>
<evidence type="ECO:0000313" key="2">
    <source>
        <dbReference type="Proteomes" id="UP000198841"/>
    </source>
</evidence>
<reference evidence="1 2" key="1">
    <citation type="submission" date="2016-10" db="EMBL/GenBank/DDBJ databases">
        <authorList>
            <person name="Varghese N."/>
            <person name="Submissions S."/>
        </authorList>
    </citation>
    <scope>NUCLEOTIDE SEQUENCE [LARGE SCALE GENOMIC DNA]</scope>
    <source>
        <strain evidence="1 2">YR512</strain>
    </source>
</reference>
<evidence type="ECO:0000313" key="1">
    <source>
        <dbReference type="EMBL" id="SFJ91762.1"/>
    </source>
</evidence>
<dbReference type="RefSeq" id="WP_091003571.1">
    <property type="nucleotide sequence ID" value="NZ_FOSD01000003.1"/>
</dbReference>
<accession>A0A1I3V9B7</accession>